<gene>
    <name evidence="2" type="primary">orf44</name>
</gene>
<dbReference type="EMBL" id="JQ248574">
    <property type="protein sequence ID" value="AEY81182.1"/>
    <property type="molecule type" value="Genomic_DNA"/>
</dbReference>
<keyword evidence="2" id="KW-0496">Mitochondrion</keyword>
<proteinExistence type="predicted"/>
<accession>I1TIF2</accession>
<protein>
    <submittedName>
        <fullName evidence="2">Orf44</fullName>
    </submittedName>
</protein>
<organism evidence="2">
    <name type="scientific">Daucus carota subsp. sativus</name>
    <name type="common">Carrot</name>
    <dbReference type="NCBI Taxonomy" id="79200"/>
    <lineage>
        <taxon>Eukaryota</taxon>
        <taxon>Viridiplantae</taxon>
        <taxon>Streptophyta</taxon>
        <taxon>Embryophyta</taxon>
        <taxon>Tracheophyta</taxon>
        <taxon>Spermatophyta</taxon>
        <taxon>Magnoliopsida</taxon>
        <taxon>eudicotyledons</taxon>
        <taxon>Gunneridae</taxon>
        <taxon>Pentapetalae</taxon>
        <taxon>asterids</taxon>
        <taxon>campanulids</taxon>
        <taxon>Apiales</taxon>
        <taxon>Apiaceae</taxon>
        <taxon>Apioideae</taxon>
        <taxon>Scandiceae</taxon>
        <taxon>Daucinae</taxon>
        <taxon>Daucus</taxon>
        <taxon>Daucus sect. Daucus</taxon>
    </lineage>
</organism>
<reference evidence="2" key="1">
    <citation type="journal article" date="2012" name="BMC Plant Biol.">
        <title>De novo assembly of the carrot mitochondrial genome using next generation sequencing of whole genomic DNA provides first evidence of DNA transfer into an angiosperm plastid genome.</title>
        <authorList>
            <person name="Iorizzo M."/>
            <person name="Senalik D."/>
            <person name="Szklarczyk M."/>
            <person name="Grzebelus D."/>
            <person name="Spooner D."/>
            <person name="Simon P."/>
        </authorList>
    </citation>
    <scope>NUCLEOTIDE SEQUENCE</scope>
    <source>
        <tissue evidence="2">Leaf</tissue>
    </source>
</reference>
<feature type="region of interest" description="Disordered" evidence="1">
    <location>
        <begin position="57"/>
        <end position="97"/>
    </location>
</feature>
<sequence length="137" mass="15525">MILISQLKDSGSLCAFFVILVAADLLVNRSRYRSPGWIGCKSDGWIGVAEKIGSITRGRRRKKDERATPSRYGGSAATTAVRTTRKTGPRPDSSDKIFRNKNRSVVAYNGFFSMPFHSYEPKPILFRRRAQLRSFHR</sequence>
<dbReference type="AlphaFoldDB" id="I1TIF2"/>
<name>I1TIF2_DAUCS</name>
<geneLocation type="mitochondrion" evidence="2"/>
<evidence type="ECO:0000313" key="2">
    <source>
        <dbReference type="EMBL" id="AEY81182.1"/>
    </source>
</evidence>
<evidence type="ECO:0000256" key="1">
    <source>
        <dbReference type="SAM" id="MobiDB-lite"/>
    </source>
</evidence>